<keyword evidence="3" id="KW-0472">Membrane</keyword>
<evidence type="ECO:0000256" key="4">
    <source>
        <dbReference type="SAM" id="MobiDB-lite"/>
    </source>
</evidence>
<dbReference type="EMBL" id="JARGYC010000001">
    <property type="protein sequence ID" value="MDF0599198.1"/>
    <property type="molecule type" value="Genomic_DNA"/>
</dbReference>
<evidence type="ECO:0000313" key="5">
    <source>
        <dbReference type="EMBL" id="MDF0599198.1"/>
    </source>
</evidence>
<protein>
    <submittedName>
        <fullName evidence="5">Glycosyltransferase family 2 protein</fullName>
    </submittedName>
</protein>
<evidence type="ECO:0000256" key="3">
    <source>
        <dbReference type="ARBA" id="ARBA00022989"/>
    </source>
</evidence>
<keyword evidence="2" id="KW-0812">Transmembrane</keyword>
<feature type="compositionally biased region" description="Low complexity" evidence="4">
    <location>
        <begin position="288"/>
        <end position="315"/>
    </location>
</feature>
<proteinExistence type="predicted"/>
<feature type="region of interest" description="Disordered" evidence="4">
    <location>
        <begin position="712"/>
        <end position="756"/>
    </location>
</feature>
<dbReference type="RefSeq" id="WP_275565344.1">
    <property type="nucleotide sequence ID" value="NZ_JARGYC010000001.1"/>
</dbReference>
<evidence type="ECO:0000256" key="2">
    <source>
        <dbReference type="ARBA" id="ARBA00022692"/>
    </source>
</evidence>
<organism evidence="5 6">
    <name type="scientific">Psychromarinibacter sediminicola</name>
    <dbReference type="NCBI Taxonomy" id="3033385"/>
    <lineage>
        <taxon>Bacteria</taxon>
        <taxon>Pseudomonadati</taxon>
        <taxon>Pseudomonadota</taxon>
        <taxon>Alphaproteobacteria</taxon>
        <taxon>Rhodobacterales</taxon>
        <taxon>Paracoccaceae</taxon>
        <taxon>Psychromarinibacter</taxon>
    </lineage>
</organism>
<dbReference type="SUPFAM" id="SSF53474">
    <property type="entry name" value="alpha/beta-Hydrolases"/>
    <property type="match status" value="1"/>
</dbReference>
<evidence type="ECO:0000313" key="6">
    <source>
        <dbReference type="Proteomes" id="UP001220964"/>
    </source>
</evidence>
<feature type="compositionally biased region" description="Low complexity" evidence="4">
    <location>
        <begin position="745"/>
        <end position="756"/>
    </location>
</feature>
<comment type="caution">
    <text evidence="5">The sequence shown here is derived from an EMBL/GenBank/DDBJ whole genome shotgun (WGS) entry which is preliminary data.</text>
</comment>
<keyword evidence="6" id="KW-1185">Reference proteome</keyword>
<dbReference type="GO" id="GO:0005737">
    <property type="term" value="C:cytoplasm"/>
    <property type="evidence" value="ECO:0007669"/>
    <property type="project" value="TreeGrafter"/>
</dbReference>
<evidence type="ECO:0000256" key="1">
    <source>
        <dbReference type="ARBA" id="ARBA00004167"/>
    </source>
</evidence>
<feature type="region of interest" description="Disordered" evidence="4">
    <location>
        <begin position="286"/>
        <end position="325"/>
    </location>
</feature>
<dbReference type="InterPro" id="IPR029058">
    <property type="entry name" value="AB_hydrolase_fold"/>
</dbReference>
<dbReference type="PANTHER" id="PTHR21461">
    <property type="entry name" value="GLYCOSYLTRANSFERASE FAMILY 92 PROTEIN"/>
    <property type="match status" value="1"/>
</dbReference>
<dbReference type="InterPro" id="IPR029044">
    <property type="entry name" value="Nucleotide-diphossugar_trans"/>
</dbReference>
<dbReference type="PANTHER" id="PTHR21461:SF69">
    <property type="entry name" value="GLYCOSYLTRANSFERASE FAMILY 92 PROTEIN"/>
    <property type="match status" value="1"/>
</dbReference>
<dbReference type="GO" id="GO:0016020">
    <property type="term" value="C:membrane"/>
    <property type="evidence" value="ECO:0007669"/>
    <property type="project" value="UniProtKB-SubCell"/>
</dbReference>
<dbReference type="Proteomes" id="UP001220964">
    <property type="component" value="Unassembled WGS sequence"/>
</dbReference>
<dbReference type="AlphaFoldDB" id="A0AAE3T731"/>
<dbReference type="SUPFAM" id="SSF53448">
    <property type="entry name" value="Nucleotide-diphospho-sugar transferases"/>
    <property type="match status" value="2"/>
</dbReference>
<accession>A0AAE3T731</accession>
<dbReference type="Pfam" id="PF13704">
    <property type="entry name" value="Glyco_tranf_2_4"/>
    <property type="match status" value="1"/>
</dbReference>
<sequence length="1066" mass="120105">MSLPIVASLWIGGSLSFLERVCLKSFVDHGHRTILYTYGKVAGVPEGVEVLDANRIFPNDNYIRHAKSGSPAVHADAFRYRMIELQNVIWIDADILCMQPWDFRDQWVFGWEKPGKLVCNAVLGLPRFSKTLKKLNALCETEYPIPPWAPPEEKARLEAAAQAGRPVHVSELEWGVWGPSALTHFLNETGEMQHVLPQMAFYPISFRDRRDLLVPGDVIDAQLDAGCYGVHLWNRRLRRRIVTHENGVPHPDSFLGRALARHGIDTADHPIPDVPPGQVLTEREEAALHAAPRPSSSAPAGRPSAARAIPAAGAPDPSKLASQNPNVTARRPAALAALPVTEWKQSADYQRAIDELEGRTGNITGWLTPPEEPVKNDNILIVTSMKNEAPFILEWIAYHLGIGATHFLVYTNDCTDNTNAILDRLQALGHVTRKPNPWDPASGKKPQHEALNDAVKQDCYRQADWVLTIDVDEFVNIHVGDGTFADLFRAANYPNVISFTWKFFGNRGVHAYEDRPVTEQFTACAPEFIPKPRLGWGFKSMVHSSAPYARIGVHRPLGIEEEDAGKVRWVNGSGRAMPDQLLTNNGWRSTKRSLGYRLATLNHYVLRSTESFLVKRERGRINHTEHDQGLDYWTRRNYATETDDRIVARHALMRPHLDAFLADDTLRGLHADAVAWHKARIAYLKDQPDYRQLFDDLRDPDRPDALFIDKSTEELQQDPEEAEDAKAEDAKARAPSPTPERRLTPAAPLPSAQAVSVPASALDAPADARWDEGRAFAHARGGFHWEGPDNALMFVPNSKRLVVTFDNIHVTRAEGPRWPWGFDVLFNKMGASVLGVMGSQRNWFRHDFVHDSFEALAAQGFFERFDQVLFYGASMGGFGALTYQRLCPGANVLAIAPQSTMRAETLPDEDRWRWTQKLDWSARYEDAAGHLDTAGRVWVIGDPYFRPDYDQIVRLMGDNVTWLRTPFMGHQLPNAFLTMGMLKDLLYGAMEGTLDAPTFYRLFRARRDLPRFQHDLLMHAEERGKLRSALRICEYTLKKRDAGNIKRTRDRLKEELAAQGTRAAAE</sequence>
<keyword evidence="3" id="KW-1133">Transmembrane helix</keyword>
<comment type="subcellular location">
    <subcellularLocation>
        <location evidence="1">Membrane</location>
        <topology evidence="1">Single-pass membrane protein</topology>
    </subcellularLocation>
</comment>
<gene>
    <name evidence="5" type="ORF">P1J78_00505</name>
</gene>
<reference evidence="5" key="1">
    <citation type="submission" date="2023-03" db="EMBL/GenBank/DDBJ databases">
        <title>Multiphase analysis and comparison of six strains from genera Psychromarinibacter, Lutimaribacter, and Maritimibacter, including a novel species: Psychromarinibacter sediminicola sp. nov.</title>
        <authorList>
            <person name="Wang Y.-H."/>
            <person name="Ye M.-Q."/>
            <person name="Du Z.-J."/>
        </authorList>
    </citation>
    <scope>NUCLEOTIDE SEQUENCE</scope>
    <source>
        <strain evidence="5">C21-152</strain>
    </source>
</reference>
<name>A0AAE3T731_9RHOB</name>
<dbReference type="GO" id="GO:0016757">
    <property type="term" value="F:glycosyltransferase activity"/>
    <property type="evidence" value="ECO:0007669"/>
    <property type="project" value="TreeGrafter"/>
</dbReference>